<evidence type="ECO:0000256" key="7">
    <source>
        <dbReference type="ARBA" id="ARBA00023136"/>
    </source>
</evidence>
<dbReference type="GO" id="GO:0012505">
    <property type="term" value="C:endomembrane system"/>
    <property type="evidence" value="ECO:0007669"/>
    <property type="project" value="UniProtKB-SubCell"/>
</dbReference>
<comment type="similarity">
    <text evidence="8">Belongs to the NqrDE/RnfAE family.</text>
</comment>
<keyword evidence="10" id="KW-1185">Reference proteome</keyword>
<evidence type="ECO:0000256" key="2">
    <source>
        <dbReference type="ARBA" id="ARBA00022448"/>
    </source>
</evidence>
<reference evidence="10" key="1">
    <citation type="submission" date="2016-10" db="EMBL/GenBank/DDBJ databases">
        <authorList>
            <person name="Varghese N."/>
        </authorList>
    </citation>
    <scope>NUCLEOTIDE SEQUENCE [LARGE SCALE GENOMIC DNA]</scope>
    <source>
        <strain evidence="10">DSM 20406</strain>
    </source>
</reference>
<evidence type="ECO:0000313" key="10">
    <source>
        <dbReference type="Proteomes" id="UP000183028"/>
    </source>
</evidence>
<comment type="subunit">
    <text evidence="8">The complex is composed of six subunits: RnfA, RnfB, RnfC, RnfD, RnfE and RnfG.</text>
</comment>
<dbReference type="GO" id="GO:0005886">
    <property type="term" value="C:plasma membrane"/>
    <property type="evidence" value="ECO:0007669"/>
    <property type="project" value="UniProtKB-SubCell"/>
</dbReference>
<dbReference type="PIRSF" id="PIRSF006102">
    <property type="entry name" value="NQR_DE"/>
    <property type="match status" value="1"/>
</dbReference>
<dbReference type="InterPro" id="IPR003667">
    <property type="entry name" value="NqrDE/RnfAE"/>
</dbReference>
<dbReference type="eggNOG" id="COG4660">
    <property type="taxonomic scope" value="Bacteria"/>
</dbReference>
<dbReference type="OrthoDB" id="9790976at2"/>
<evidence type="ECO:0000256" key="3">
    <source>
        <dbReference type="ARBA" id="ARBA00022692"/>
    </source>
</evidence>
<keyword evidence="5 8" id="KW-0249">Electron transport</keyword>
<evidence type="ECO:0000256" key="4">
    <source>
        <dbReference type="ARBA" id="ARBA00022967"/>
    </source>
</evidence>
<dbReference type="PANTHER" id="PTHR30586">
    <property type="entry name" value="ELECTRON TRANSPORT COMPLEX PROTEIN RNFE"/>
    <property type="match status" value="1"/>
</dbReference>
<sequence length="222" mass="24352">MKKLKILTNGIWKENPIFVMMLGMCSSLAISTSLTNAIGMGMAVTAVLVASNFIISLLRKIIPDEIRIPVFIIIIATLVKCVQLLMNAYTPSLYTSLGVFIPLIVVNCIILGRAESFASKNKPLDSVLDGLGMGIGYTLAVFIIAFFRQIIGTGGLSFYNPFNSTQVFFDLHLFDEYAISLFKLPAGAFLTLGCILAFINNRKMKKALKVDQQLDKKGSVKK</sequence>
<protein>
    <recommendedName>
        <fullName evidence="8">Ion-translocating oxidoreductase complex subunit E</fullName>
        <ecNumber evidence="8">7.-.-.-</ecNumber>
    </recommendedName>
    <alternativeName>
        <fullName evidence="8">Rnf electron transport complex subunit E</fullName>
    </alternativeName>
</protein>
<gene>
    <name evidence="8" type="primary">rnfE</name>
    <name evidence="9" type="ORF">SAMN04487834_102326</name>
</gene>
<dbReference type="NCBIfam" id="NF009070">
    <property type="entry name" value="PRK12405.1"/>
    <property type="match status" value="1"/>
</dbReference>
<feature type="transmembrane region" description="Helical" evidence="8">
    <location>
        <begin position="179"/>
        <end position="199"/>
    </location>
</feature>
<keyword evidence="2 8" id="KW-0813">Transport</keyword>
<dbReference type="GO" id="GO:0022900">
    <property type="term" value="P:electron transport chain"/>
    <property type="evidence" value="ECO:0007669"/>
    <property type="project" value="UniProtKB-UniRule"/>
</dbReference>
<feature type="transmembrane region" description="Helical" evidence="8">
    <location>
        <begin position="70"/>
        <end position="89"/>
    </location>
</feature>
<feature type="transmembrane region" description="Helical" evidence="8">
    <location>
        <begin position="135"/>
        <end position="159"/>
    </location>
</feature>
<name>A0A1H6TPL0_9FIRM</name>
<evidence type="ECO:0000256" key="5">
    <source>
        <dbReference type="ARBA" id="ARBA00022982"/>
    </source>
</evidence>
<dbReference type="HAMAP" id="MF_00478">
    <property type="entry name" value="RsxE_RnfE"/>
    <property type="match status" value="1"/>
</dbReference>
<dbReference type="NCBIfam" id="TIGR01948">
    <property type="entry name" value="rnfE"/>
    <property type="match status" value="1"/>
</dbReference>
<proteinExistence type="inferred from homology"/>
<comment type="function">
    <text evidence="8">Part of a membrane-bound complex that couples electron transfer with translocation of ions across the membrane.</text>
</comment>
<dbReference type="InterPro" id="IPR010968">
    <property type="entry name" value="RnfE"/>
</dbReference>
<keyword evidence="3 8" id="KW-0812">Transmembrane</keyword>
<keyword evidence="4 8" id="KW-1278">Translocase</keyword>
<evidence type="ECO:0000256" key="8">
    <source>
        <dbReference type="HAMAP-Rule" id="MF_00478"/>
    </source>
</evidence>
<dbReference type="STRING" id="322505.SAMN04487836_10748"/>
<dbReference type="EMBL" id="FNYK01000023">
    <property type="protein sequence ID" value="SEI77682.1"/>
    <property type="molecule type" value="Genomic_DNA"/>
</dbReference>
<dbReference type="Proteomes" id="UP000183028">
    <property type="component" value="Unassembled WGS sequence"/>
</dbReference>
<dbReference type="AlphaFoldDB" id="A0A1H6TPL0"/>
<organism evidence="9 10">
    <name type="scientific">Sharpea azabuensis</name>
    <dbReference type="NCBI Taxonomy" id="322505"/>
    <lineage>
        <taxon>Bacteria</taxon>
        <taxon>Bacillati</taxon>
        <taxon>Bacillota</taxon>
        <taxon>Erysipelotrichia</taxon>
        <taxon>Erysipelotrichales</taxon>
        <taxon>Coprobacillaceae</taxon>
        <taxon>Sharpea</taxon>
    </lineage>
</organism>
<evidence type="ECO:0000256" key="6">
    <source>
        <dbReference type="ARBA" id="ARBA00022989"/>
    </source>
</evidence>
<feature type="transmembrane region" description="Helical" evidence="8">
    <location>
        <begin position="95"/>
        <end position="114"/>
    </location>
</feature>
<dbReference type="EC" id="7.-.-.-" evidence="8"/>
<keyword evidence="6 8" id="KW-1133">Transmembrane helix</keyword>
<comment type="subcellular location">
    <subcellularLocation>
        <location evidence="8">Cell membrane</location>
        <topology evidence="8">Multi-pass membrane protein</topology>
    </subcellularLocation>
    <subcellularLocation>
        <location evidence="1">Endomembrane system</location>
        <topology evidence="1">Multi-pass membrane protein</topology>
    </subcellularLocation>
</comment>
<keyword evidence="7 8" id="KW-0472">Membrane</keyword>
<dbReference type="Pfam" id="PF02508">
    <property type="entry name" value="Rnf-Nqr"/>
    <property type="match status" value="1"/>
</dbReference>
<evidence type="ECO:0000256" key="1">
    <source>
        <dbReference type="ARBA" id="ARBA00004127"/>
    </source>
</evidence>
<accession>A0A1H6TPL0</accession>
<feature type="transmembrane region" description="Helical" evidence="8">
    <location>
        <begin position="37"/>
        <end position="58"/>
    </location>
</feature>
<dbReference type="PANTHER" id="PTHR30586:SF0">
    <property type="entry name" value="ION-TRANSLOCATING OXIDOREDUCTASE COMPLEX SUBUNIT E"/>
    <property type="match status" value="1"/>
</dbReference>
<dbReference type="RefSeq" id="WP_074732036.1">
    <property type="nucleotide sequence ID" value="NZ_CACVPP010000021.1"/>
</dbReference>
<evidence type="ECO:0000313" key="9">
    <source>
        <dbReference type="EMBL" id="SEI77682.1"/>
    </source>
</evidence>
<keyword evidence="8" id="KW-1003">Cell membrane</keyword>